<feature type="region of interest" description="Disordered" evidence="1">
    <location>
        <begin position="95"/>
        <end position="121"/>
    </location>
</feature>
<evidence type="ECO:0000256" key="1">
    <source>
        <dbReference type="SAM" id="MobiDB-lite"/>
    </source>
</evidence>
<dbReference type="AlphaFoldDB" id="A0A2I2L0S5"/>
<feature type="region of interest" description="Disordered" evidence="1">
    <location>
        <begin position="266"/>
        <end position="316"/>
    </location>
</feature>
<accession>A0A2I2L0S5</accession>
<feature type="region of interest" description="Disordered" evidence="1">
    <location>
        <begin position="1"/>
        <end position="45"/>
    </location>
</feature>
<evidence type="ECO:0000313" key="2">
    <source>
        <dbReference type="EMBL" id="SNQ51523.1"/>
    </source>
</evidence>
<feature type="compositionally biased region" description="Low complexity" evidence="1">
    <location>
        <begin position="101"/>
        <end position="111"/>
    </location>
</feature>
<evidence type="ECO:0000313" key="3">
    <source>
        <dbReference type="Proteomes" id="UP000234331"/>
    </source>
</evidence>
<reference evidence="2 3" key="1">
    <citation type="submission" date="2017-06" db="EMBL/GenBank/DDBJ databases">
        <authorList>
            <person name="Kim H.J."/>
            <person name="Triplett B.A."/>
        </authorList>
    </citation>
    <scope>NUCLEOTIDE SEQUENCE [LARGE SCALE GENOMIC DNA]</scope>
    <source>
        <strain evidence="2">FRACA_ARgP5</strain>
    </source>
</reference>
<name>A0A2I2L0S5_9ACTN</name>
<dbReference type="EMBL" id="FZMO01000540">
    <property type="protein sequence ID" value="SNQ51523.1"/>
    <property type="molecule type" value="Genomic_DNA"/>
</dbReference>
<dbReference type="Pfam" id="PF20062">
    <property type="entry name" value="DUF6461"/>
    <property type="match status" value="1"/>
</dbReference>
<gene>
    <name evidence="2" type="ORF">FRACA_730002</name>
</gene>
<protein>
    <submittedName>
        <fullName evidence="2">Uncharacterized protein</fullName>
    </submittedName>
</protein>
<sequence>MADEDRPAGNERAAQSRRMVRLSGRGPVPGAPPARGPGAMPAEVSRWPLGQPAASAAVVPADLVEAVAGPVGEMVAGLAGLVPAAVAARLGRLRAPDPTTSAGSVAGADAGSGYGLDRRSGRSRASVVGTVYEGPPGPWADPERSSFVPGRIYNVRRTWPLPGDSRVLEMLHSLAPAITDRVLGALEVAVDALPEVAHPGVLGPAPARQVVARAVSADMSRGGAGIEGEAAPAVQLLEQLCPGASDVVAALVSMLAEHPDVRSALAAAEPAPVSPYPASPPSASRRRASTGLASTGPVGARPDGVADAAGTARREEELAGRRGAGFVALGVAAAAAVLRGDERPPASTAAVVGVGLGAAALYLSSVAMPVGNAEALLARRRDDYPWPHMCSGRVLVQEHRFGLVERALPAPGTPDVDSGPFDDPALFAETGLVAAVPGGVVVRSGRAEGEVRVTLRVLAEPPPASSLAELERHWDEIVEVSWYADAGFASLRGPAGMPHLLGQGPPWPGDYRLRALARRRDEADVDESHELWVWPAPPAPARVLRGTDRLGHRLRGESEPALPPEARYRFVVGPRSVLHEGATVTVVSGADRDEVVRAFGADPARARSLRSLMDEVDRDGWLAALAVPEAGAVVVIEENGFAGSQPETLATLSRLGPAASMFWNVKAMARLSLARDGRILAAGELGMDFPTGEEIGPDIAPCLAGLDLASWRDRRAIGLVVVERFTGYGLCPADLDRLWNDDLAHRIG</sequence>
<organism evidence="2 3">
    <name type="scientific">Frankia canadensis</name>
    <dbReference type="NCBI Taxonomy" id="1836972"/>
    <lineage>
        <taxon>Bacteria</taxon>
        <taxon>Bacillati</taxon>
        <taxon>Actinomycetota</taxon>
        <taxon>Actinomycetes</taxon>
        <taxon>Frankiales</taxon>
        <taxon>Frankiaceae</taxon>
        <taxon>Frankia</taxon>
    </lineage>
</organism>
<dbReference type="InterPro" id="IPR045592">
    <property type="entry name" value="DUF6461"/>
</dbReference>
<proteinExistence type="predicted"/>
<dbReference type="Proteomes" id="UP000234331">
    <property type="component" value="Unassembled WGS sequence"/>
</dbReference>
<keyword evidence="3" id="KW-1185">Reference proteome</keyword>